<keyword evidence="1 4" id="KW-0812">Transmembrane</keyword>
<sequence>MSSNSTEVAPPAPHKPLFGSCWGCRLLSGLALIGSGIWVYLGPRRVMQQGIPPNMWHITQMTFAISLVAWGAVVIADPVGKQKRKGE</sequence>
<dbReference type="GeneID" id="107112898"/>
<proteinExistence type="predicted"/>
<feature type="transmembrane region" description="Helical" evidence="1">
    <location>
        <begin position="61"/>
        <end position="80"/>
    </location>
</feature>
<keyword evidence="1" id="KW-1133">Transmembrane helix</keyword>
<gene>
    <name evidence="4" type="primary">TMEM261</name>
</gene>
<feature type="transmembrane region" description="Helical" evidence="1">
    <location>
        <begin position="22"/>
        <end position="41"/>
    </location>
</feature>
<feature type="domain" description="Distal membrane-arm assembly complex protein 1-like" evidence="2">
    <location>
        <begin position="20"/>
        <end position="66"/>
    </location>
</feature>
<reference evidence="4" key="1">
    <citation type="submission" date="2025-08" db="UniProtKB">
        <authorList>
            <consortium name="RefSeq"/>
        </authorList>
    </citation>
    <scope>IDENTIFICATION</scope>
</reference>
<accession>A0ABM1K7A2</accession>
<dbReference type="InterPro" id="IPR053117">
    <property type="entry name" value="DMAC_Protein"/>
</dbReference>
<protein>
    <submittedName>
        <fullName evidence="4">Transmembrane protein 261</fullName>
    </submittedName>
</protein>
<keyword evidence="3" id="KW-1185">Reference proteome</keyword>
<dbReference type="RefSeq" id="XP_015269589.1">
    <property type="nucleotide sequence ID" value="XM_015414103.1"/>
</dbReference>
<dbReference type="InterPro" id="IPR028036">
    <property type="entry name" value="DMAC1-like_dom"/>
</dbReference>
<dbReference type="PANTHER" id="PTHR36469:SF1">
    <property type="entry name" value="DISTAL MEMBRANE-ARM ASSEMBLY COMPLEX PROTEIN 1"/>
    <property type="match status" value="1"/>
</dbReference>
<evidence type="ECO:0000256" key="1">
    <source>
        <dbReference type="SAM" id="Phobius"/>
    </source>
</evidence>
<evidence type="ECO:0000259" key="2">
    <source>
        <dbReference type="Pfam" id="PF15055"/>
    </source>
</evidence>
<name>A0ABM1K7A2_GEKJA</name>
<evidence type="ECO:0000313" key="3">
    <source>
        <dbReference type="Proteomes" id="UP000694871"/>
    </source>
</evidence>
<keyword evidence="1" id="KW-0472">Membrane</keyword>
<dbReference type="Proteomes" id="UP000694871">
    <property type="component" value="Unplaced"/>
</dbReference>
<dbReference type="Pfam" id="PF15055">
    <property type="entry name" value="DMAC1_Dmo2"/>
    <property type="match status" value="1"/>
</dbReference>
<organism evidence="3 4">
    <name type="scientific">Gekko japonicus</name>
    <name type="common">Schlegel's Japanese gecko</name>
    <dbReference type="NCBI Taxonomy" id="146911"/>
    <lineage>
        <taxon>Eukaryota</taxon>
        <taxon>Metazoa</taxon>
        <taxon>Chordata</taxon>
        <taxon>Craniata</taxon>
        <taxon>Vertebrata</taxon>
        <taxon>Euteleostomi</taxon>
        <taxon>Lepidosauria</taxon>
        <taxon>Squamata</taxon>
        <taxon>Bifurcata</taxon>
        <taxon>Gekkota</taxon>
        <taxon>Gekkonidae</taxon>
        <taxon>Gekkoninae</taxon>
        <taxon>Gekko</taxon>
    </lineage>
</organism>
<dbReference type="PANTHER" id="PTHR36469">
    <property type="entry name" value="DISTAL MEMBRANE-ARM ASSEMBLY COMPLEX PROTEIN 1"/>
    <property type="match status" value="1"/>
</dbReference>
<evidence type="ECO:0000313" key="4">
    <source>
        <dbReference type="RefSeq" id="XP_015269589.1"/>
    </source>
</evidence>